<evidence type="ECO:0000313" key="7">
    <source>
        <dbReference type="Proteomes" id="UP000054524"/>
    </source>
</evidence>
<dbReference type="InterPro" id="IPR050755">
    <property type="entry name" value="TRAFAC_YlqF/YawG_RiboMat"/>
</dbReference>
<dbReference type="Pfam" id="PF01926">
    <property type="entry name" value="MMR_HSR1"/>
    <property type="match status" value="1"/>
</dbReference>
<feature type="compositionally biased region" description="Basic residues" evidence="3">
    <location>
        <begin position="1"/>
        <end position="13"/>
    </location>
</feature>
<dbReference type="GO" id="GO:0005730">
    <property type="term" value="C:nucleolus"/>
    <property type="evidence" value="ECO:0007669"/>
    <property type="project" value="TreeGrafter"/>
</dbReference>
<evidence type="ECO:0000256" key="3">
    <source>
        <dbReference type="SAM" id="MobiDB-lite"/>
    </source>
</evidence>
<keyword evidence="7" id="KW-1185">Reference proteome</keyword>
<sequence length="406" mass="45791">MKDKKRLSKRVSTKTRENLRKKASKADKVQRRRERKQEKRETTGAFNAVKTEEEKMTLRQIRENAEARLKLYTEAQKNTSKTDIQDDISRRYIKEIYKVVAESDVILQVLDARDPIGSRAPEVERIIHSQEKKLVYILNKIDLVDRENWGTWLEYLRNYAPTVPFKASTQSQRTRLGQTEKTELKAEAFGVKDLMNLLNNYCRSGGSVTVGIVGCPNVGKSSLINSLKREKSCEVKNTPGVTKILQHIVLNGAIRLIDSPGIIYNKCNPVSAALRASTSEVDLDTIVSFIFNRVGGRELAILYGISEPQTEEELLISLAVKWGRLTSGGVPDKRTSGFMILRDLQIGRIRFSTKVPVHSAALPDASDDLINLDINQSRMGQYKKEGGNFSGATENIENMYEAMPDL</sequence>
<proteinExistence type="predicted"/>
<dbReference type="PROSITE" id="PS51721">
    <property type="entry name" value="G_CP"/>
    <property type="match status" value="1"/>
</dbReference>
<dbReference type="InterPro" id="IPR030378">
    <property type="entry name" value="G_CP_dom"/>
</dbReference>
<dbReference type="Gene3D" id="3.40.50.300">
    <property type="entry name" value="P-loop containing nucleotide triphosphate hydrolases"/>
    <property type="match status" value="1"/>
</dbReference>
<dbReference type="EMBL" id="JH604635">
    <property type="protein sequence ID" value="EHY65738.1"/>
    <property type="molecule type" value="Genomic_DNA"/>
</dbReference>
<feature type="domain" description="CP-type G" evidence="4">
    <location>
        <begin position="93"/>
        <end position="265"/>
    </location>
</feature>
<reference evidence="6 7" key="3">
    <citation type="journal article" date="2014" name="Genome Announc.">
        <title>Genome Sequence of the Microsporidian Species Nematocida sp1 Strain ERTm6 (ATCC PRA-372).</title>
        <authorList>
            <person name="Bakowski M.A."/>
            <person name="Priest M."/>
            <person name="Young S."/>
            <person name="Cuomo C.A."/>
            <person name="Troemel E.R."/>
        </authorList>
    </citation>
    <scope>NUCLEOTIDE SEQUENCE [LARGE SCALE GENOMIC DNA]</scope>
    <source>
        <strain evidence="6 7">ERTm6</strain>
    </source>
</reference>
<keyword evidence="1" id="KW-0547">Nucleotide-binding</keyword>
<keyword evidence="2" id="KW-0342">GTP-binding</keyword>
<evidence type="ECO:0000259" key="4">
    <source>
        <dbReference type="PROSITE" id="PS51721"/>
    </source>
</evidence>
<dbReference type="SUPFAM" id="SSF52540">
    <property type="entry name" value="P-loop containing nucleoside triphosphate hydrolases"/>
    <property type="match status" value="1"/>
</dbReference>
<dbReference type="Proteomes" id="UP000005622">
    <property type="component" value="Unassembled WGS sequence"/>
</dbReference>
<organism evidence="5">
    <name type="scientific">Nematocida ausubeli (strain ATCC PRA-371 / ERTm2)</name>
    <name type="common">Nematode killer fungus</name>
    <dbReference type="NCBI Taxonomy" id="1913371"/>
    <lineage>
        <taxon>Eukaryota</taxon>
        <taxon>Fungi</taxon>
        <taxon>Fungi incertae sedis</taxon>
        <taxon>Microsporidia</taxon>
        <taxon>Nematocida</taxon>
    </lineage>
</organism>
<dbReference type="PANTHER" id="PTHR11089:SF30">
    <property type="entry name" value="GUANINE NUCLEOTIDE-BINDING PROTEIN-LIKE 3 HOMOLOG"/>
    <property type="match status" value="1"/>
</dbReference>
<evidence type="ECO:0000256" key="2">
    <source>
        <dbReference type="ARBA" id="ARBA00023134"/>
    </source>
</evidence>
<feature type="region of interest" description="Disordered" evidence="3">
    <location>
        <begin position="1"/>
        <end position="45"/>
    </location>
</feature>
<evidence type="ECO:0000313" key="6">
    <source>
        <dbReference type="EMBL" id="KFG25397.1"/>
    </source>
</evidence>
<dbReference type="EMBL" id="AKIJ01000005">
    <property type="protein sequence ID" value="KFG25397.1"/>
    <property type="molecule type" value="Genomic_DNA"/>
</dbReference>
<accession>H8ZCA2</accession>
<dbReference type="InterPro" id="IPR006073">
    <property type="entry name" value="GTP-bd"/>
</dbReference>
<dbReference type="Proteomes" id="UP000054524">
    <property type="component" value="Unassembled WGS sequence"/>
</dbReference>
<dbReference type="PANTHER" id="PTHR11089">
    <property type="entry name" value="GTP-BINDING PROTEIN-RELATED"/>
    <property type="match status" value="1"/>
</dbReference>
<gene>
    <name evidence="5" type="ORF">NERG_01345</name>
    <name evidence="6" type="ORF">NESG_02171</name>
</gene>
<dbReference type="STRING" id="944018.H8ZCA2"/>
<dbReference type="HOGENOM" id="CLU_011106_5_4_1"/>
<feature type="compositionally biased region" description="Basic and acidic residues" evidence="3">
    <location>
        <begin position="14"/>
        <end position="42"/>
    </location>
</feature>
<dbReference type="AlphaFoldDB" id="H8ZCA2"/>
<evidence type="ECO:0000313" key="5">
    <source>
        <dbReference type="EMBL" id="EHY65738.1"/>
    </source>
</evidence>
<reference evidence="5" key="1">
    <citation type="submission" date="2011-03" db="EMBL/GenBank/DDBJ databases">
        <title>The Genome Sequence of Nematocida sp1 strain ERTm2.</title>
        <authorList>
            <consortium name="The Broad Institute Genome Sequencing Platform"/>
            <consortium name="The Broad Institute Genome Sequencing Center for Infectious Disease"/>
            <person name="Cuomo C."/>
            <person name="Troemel E."/>
            <person name="Young S.K."/>
            <person name="Zeng Q."/>
            <person name="Gargeya S."/>
            <person name="Fitzgerald M."/>
            <person name="Haas B."/>
            <person name="Abouelleil A."/>
            <person name="Alvarado L."/>
            <person name="Arachchi H.M."/>
            <person name="Berlin A."/>
            <person name="Brown A."/>
            <person name="Chapman S.B."/>
            <person name="Chen Z."/>
            <person name="Dunbar C."/>
            <person name="Freedman E."/>
            <person name="Gearin G."/>
            <person name="Gellesch M."/>
            <person name="Goldberg J."/>
            <person name="Griggs A."/>
            <person name="Gujja S."/>
            <person name="Heilman E.R."/>
            <person name="Heiman D."/>
            <person name="Howarth C."/>
            <person name="Larson L."/>
            <person name="Lui A."/>
            <person name="MacDonald P.J.P."/>
            <person name="Mehta T."/>
            <person name="Montmayeur A."/>
            <person name="Murphy C."/>
            <person name="Neiman D."/>
            <person name="Pearson M."/>
            <person name="Priest M."/>
            <person name="Roberts A."/>
            <person name="Saif S."/>
            <person name="Shea T."/>
            <person name="Shenoy N."/>
            <person name="Sisk P."/>
            <person name="Stolte C."/>
            <person name="Sykes S."/>
            <person name="White J."/>
            <person name="Yandava C."/>
            <person name="Wortman J."/>
            <person name="Nusbaum C."/>
            <person name="Birren B."/>
        </authorList>
    </citation>
    <scope>NUCLEOTIDE SEQUENCE</scope>
    <source>
        <strain evidence="5">ERTm2</strain>
    </source>
</reference>
<accession>A0A086IZS9</accession>
<dbReference type="InterPro" id="IPR027417">
    <property type="entry name" value="P-loop_NTPase"/>
</dbReference>
<evidence type="ECO:0000256" key="1">
    <source>
        <dbReference type="ARBA" id="ARBA00022741"/>
    </source>
</evidence>
<name>H8ZCA2_NEMA1</name>
<dbReference type="GO" id="GO:0005525">
    <property type="term" value="F:GTP binding"/>
    <property type="evidence" value="ECO:0007669"/>
    <property type="project" value="UniProtKB-KW"/>
</dbReference>
<protein>
    <recommendedName>
        <fullName evidence="4">CP-type G domain-containing protein</fullName>
    </recommendedName>
</protein>
<dbReference type="CDD" id="cd04178">
    <property type="entry name" value="Nucleostemin_like"/>
    <property type="match status" value="1"/>
</dbReference>
<dbReference type="PRINTS" id="PR00326">
    <property type="entry name" value="GTP1OBG"/>
</dbReference>
<reference evidence="6" key="2">
    <citation type="submission" date="2012-10" db="EMBL/GenBank/DDBJ databases">
        <authorList>
            <consortium name="The Broad Institute Genome Sequencing Platform"/>
            <consortium name="The Broad Institute Genome Sequencing Center for Infectious Disease"/>
            <person name="Cuomo C."/>
            <person name="Troemel E."/>
            <person name="Walker B."/>
            <person name="Young S.K."/>
            <person name="Zeng Q."/>
            <person name="Gargeya S."/>
            <person name="Fitzgerald M."/>
            <person name="Haas B."/>
            <person name="Abouelleil A."/>
            <person name="Alvarado L."/>
            <person name="Arachchi H.M."/>
            <person name="Berlin A.M."/>
            <person name="Chapman S.B."/>
            <person name="Goldberg J."/>
            <person name="Griggs A."/>
            <person name="Gujja S."/>
            <person name="Hansen M."/>
            <person name="Howarth C."/>
            <person name="Imamovic A."/>
            <person name="Larimer J."/>
            <person name="McCowan C."/>
            <person name="Murphy C."/>
            <person name="Neiman D."/>
            <person name="Pearson M."/>
            <person name="Priest M."/>
            <person name="Roberts A."/>
            <person name="Saif S."/>
            <person name="Shea T."/>
            <person name="Sisk P."/>
            <person name="Sykes S."/>
            <person name="Wortman J."/>
            <person name="Nusbaum C."/>
            <person name="Birren B."/>
        </authorList>
    </citation>
    <scope>NUCLEOTIDE SEQUENCE</scope>
    <source>
        <strain evidence="6">ERTm6</strain>
    </source>
</reference>